<dbReference type="RefSeq" id="WP_092021702.1">
    <property type="nucleotide sequence ID" value="NZ_FOUE01000002.1"/>
</dbReference>
<dbReference type="AlphaFoldDB" id="A0A1I4P4K3"/>
<evidence type="ECO:0000313" key="1">
    <source>
        <dbReference type="EMBL" id="SFM22467.1"/>
    </source>
</evidence>
<gene>
    <name evidence="1" type="ORF">SAMN04487963_1794</name>
</gene>
<organism evidence="1 2">
    <name type="scientific">Marinobacter zhejiangensis</name>
    <dbReference type="NCBI Taxonomy" id="488535"/>
    <lineage>
        <taxon>Bacteria</taxon>
        <taxon>Pseudomonadati</taxon>
        <taxon>Pseudomonadota</taxon>
        <taxon>Gammaproteobacteria</taxon>
        <taxon>Pseudomonadales</taxon>
        <taxon>Marinobacteraceae</taxon>
        <taxon>Marinobacter</taxon>
    </lineage>
</organism>
<keyword evidence="2" id="KW-1185">Reference proteome</keyword>
<dbReference type="STRING" id="488535.SAMN04487963_1794"/>
<sequence length="113" mass="13324">MNTIEELIRLLDYLDDDYWSDVLCGDARTIIDRDPELIMSNVLQQWEDWPENRLEHLTYLLGEGRSEVEKLLIENLQRSKYKTVVFRAKEALIEMESTHSEALGVKHDESNSR</sequence>
<accession>A0A1I4P4K3</accession>
<name>A0A1I4P4K3_9GAMM</name>
<evidence type="ECO:0000313" key="2">
    <source>
        <dbReference type="Proteomes" id="UP000198519"/>
    </source>
</evidence>
<protein>
    <submittedName>
        <fullName evidence="1">Uncharacterized protein</fullName>
    </submittedName>
</protein>
<reference evidence="2" key="1">
    <citation type="submission" date="2016-10" db="EMBL/GenBank/DDBJ databases">
        <authorList>
            <person name="Varghese N."/>
            <person name="Submissions S."/>
        </authorList>
    </citation>
    <scope>NUCLEOTIDE SEQUENCE [LARGE SCALE GENOMIC DNA]</scope>
    <source>
        <strain evidence="2">CGMCC 1.7061</strain>
    </source>
</reference>
<dbReference type="EMBL" id="FOUE01000002">
    <property type="protein sequence ID" value="SFM22467.1"/>
    <property type="molecule type" value="Genomic_DNA"/>
</dbReference>
<dbReference type="OrthoDB" id="7064407at2"/>
<proteinExistence type="predicted"/>
<dbReference type="Proteomes" id="UP000198519">
    <property type="component" value="Unassembled WGS sequence"/>
</dbReference>